<dbReference type="CDD" id="cd10966">
    <property type="entry name" value="CE4_yadE_5s"/>
    <property type="match status" value="1"/>
</dbReference>
<keyword evidence="2" id="KW-0732">Signal</keyword>
<organism evidence="4 5">
    <name type="scientific">Mesobacillus persicus</name>
    <dbReference type="NCBI Taxonomy" id="930146"/>
    <lineage>
        <taxon>Bacteria</taxon>
        <taxon>Bacillati</taxon>
        <taxon>Bacillota</taxon>
        <taxon>Bacilli</taxon>
        <taxon>Bacillales</taxon>
        <taxon>Bacillaceae</taxon>
        <taxon>Mesobacillus</taxon>
    </lineage>
</organism>
<dbReference type="GO" id="GO:0016810">
    <property type="term" value="F:hydrolase activity, acting on carbon-nitrogen (but not peptide) bonds"/>
    <property type="evidence" value="ECO:0007669"/>
    <property type="project" value="InterPro"/>
</dbReference>
<evidence type="ECO:0000313" key="4">
    <source>
        <dbReference type="EMBL" id="SEM94005.1"/>
    </source>
</evidence>
<dbReference type="OrthoDB" id="9778320at2"/>
<reference evidence="5" key="1">
    <citation type="submission" date="2016-10" db="EMBL/GenBank/DDBJ databases">
        <authorList>
            <person name="Varghese N."/>
            <person name="Submissions S."/>
        </authorList>
    </citation>
    <scope>NUCLEOTIDE SEQUENCE [LARGE SCALE GENOMIC DNA]</scope>
    <source>
        <strain evidence="5">B48,IBRC-M 10115,DSM 25386,CECT 8001</strain>
    </source>
</reference>
<feature type="domain" description="NodB homology" evidence="3">
    <location>
        <begin position="140"/>
        <end position="311"/>
    </location>
</feature>
<accession>A0A1H8CG34</accession>
<dbReference type="EMBL" id="FOBW01000007">
    <property type="protein sequence ID" value="SEM94005.1"/>
    <property type="molecule type" value="Genomic_DNA"/>
</dbReference>
<dbReference type="STRING" id="930146.SAMN05192533_10772"/>
<dbReference type="PANTHER" id="PTHR34216">
    <property type="match status" value="1"/>
</dbReference>
<comment type="subcellular location">
    <subcellularLocation>
        <location evidence="1">Secreted</location>
    </subcellularLocation>
</comment>
<name>A0A1H8CG34_9BACI</name>
<protein>
    <submittedName>
        <fullName evidence="4">Peptidoglycan/xylan/chitin deacetylase, PgdA/CDA1 family</fullName>
    </submittedName>
</protein>
<dbReference type="InterPro" id="IPR011330">
    <property type="entry name" value="Glyco_hydro/deAcase_b/a-brl"/>
</dbReference>
<gene>
    <name evidence="4" type="ORF">SAMN05192533_10772</name>
</gene>
<evidence type="ECO:0000256" key="1">
    <source>
        <dbReference type="ARBA" id="ARBA00004613"/>
    </source>
</evidence>
<dbReference type="RefSeq" id="WP_090745187.1">
    <property type="nucleotide sequence ID" value="NZ_FOBW01000007.1"/>
</dbReference>
<dbReference type="GO" id="GO:0005975">
    <property type="term" value="P:carbohydrate metabolic process"/>
    <property type="evidence" value="ECO:0007669"/>
    <property type="project" value="InterPro"/>
</dbReference>
<proteinExistence type="predicted"/>
<dbReference type="Proteomes" id="UP000198553">
    <property type="component" value="Unassembled WGS sequence"/>
</dbReference>
<evidence type="ECO:0000259" key="3">
    <source>
        <dbReference type="PROSITE" id="PS51677"/>
    </source>
</evidence>
<keyword evidence="5" id="KW-1185">Reference proteome</keyword>
<dbReference type="InterPro" id="IPR051398">
    <property type="entry name" value="Polysacch_Deacetylase"/>
</dbReference>
<dbReference type="InterPro" id="IPR002509">
    <property type="entry name" value="NODB_dom"/>
</dbReference>
<evidence type="ECO:0000313" key="5">
    <source>
        <dbReference type="Proteomes" id="UP000198553"/>
    </source>
</evidence>
<dbReference type="Gene3D" id="3.20.20.370">
    <property type="entry name" value="Glycoside hydrolase/deacetylase"/>
    <property type="match status" value="1"/>
</dbReference>
<sequence length="311" mass="36334">MRRVLFNLLFSTGFVFIFSFLIYSFSDTLVHAFLPGSSIFPKDQTISLSKCQDWTQEVRDFQLEPGEEANRITVLMYHKIIDDQQIQDIHYNDDQVLQETIVLKSEFENQMAVLKKHDYVTLTKAEFQLFLENKLDIPKNSVLITFDDGFKNNYHEAYPILKKHNFTALNFVITSHVTPEESKYDPIGQQYFSIADMKKSCDVFDFESHSYNFHKRDEDGEAYLIAKNKESIKQDIAVSLINLNSEVPLFSYPYGEYDNETIEAIRDLNIKAAFTVLYDDVRPGVDLYEIPRKTVFPDDTIEDFKEKINLK</sequence>
<dbReference type="GO" id="GO:0005576">
    <property type="term" value="C:extracellular region"/>
    <property type="evidence" value="ECO:0007669"/>
    <property type="project" value="UniProtKB-SubCell"/>
</dbReference>
<dbReference type="Pfam" id="PF01522">
    <property type="entry name" value="Polysacc_deac_1"/>
    <property type="match status" value="1"/>
</dbReference>
<evidence type="ECO:0000256" key="2">
    <source>
        <dbReference type="ARBA" id="ARBA00022729"/>
    </source>
</evidence>
<dbReference type="AlphaFoldDB" id="A0A1H8CG34"/>
<dbReference type="SUPFAM" id="SSF88713">
    <property type="entry name" value="Glycoside hydrolase/deacetylase"/>
    <property type="match status" value="1"/>
</dbReference>
<dbReference type="PANTHER" id="PTHR34216:SF3">
    <property type="entry name" value="POLY-BETA-1,6-N-ACETYL-D-GLUCOSAMINE N-DEACETYLASE"/>
    <property type="match status" value="1"/>
</dbReference>
<dbReference type="PROSITE" id="PS51677">
    <property type="entry name" value="NODB"/>
    <property type="match status" value="1"/>
</dbReference>